<feature type="non-terminal residue" evidence="2">
    <location>
        <position position="93"/>
    </location>
</feature>
<name>A0A2C6KG84_9APIC</name>
<dbReference type="GeneID" id="94434015"/>
<keyword evidence="1" id="KW-0812">Transmembrane</keyword>
<organism evidence="2 3">
    <name type="scientific">Cystoisospora suis</name>
    <dbReference type="NCBI Taxonomy" id="483139"/>
    <lineage>
        <taxon>Eukaryota</taxon>
        <taxon>Sar</taxon>
        <taxon>Alveolata</taxon>
        <taxon>Apicomplexa</taxon>
        <taxon>Conoidasida</taxon>
        <taxon>Coccidia</taxon>
        <taxon>Eucoccidiorida</taxon>
        <taxon>Eimeriorina</taxon>
        <taxon>Sarcocystidae</taxon>
        <taxon>Cystoisospora</taxon>
    </lineage>
</organism>
<evidence type="ECO:0000256" key="1">
    <source>
        <dbReference type="SAM" id="Phobius"/>
    </source>
</evidence>
<dbReference type="RefSeq" id="XP_067917218.1">
    <property type="nucleotide sequence ID" value="XM_068070804.1"/>
</dbReference>
<dbReference type="AlphaFoldDB" id="A0A2C6KG84"/>
<sequence length="93" mass="11164">EEEPFTSLWFSSRFSLRSSRFFPSAFHFPEQRGIRYRSFLSFLHSFILFFFARCWLHIGTFLLLHLLTKEEQGEVCIFLLRVILLSLRLSSLL</sequence>
<protein>
    <submittedName>
        <fullName evidence="2">Uncharacterized protein</fullName>
    </submittedName>
</protein>
<keyword evidence="1" id="KW-0472">Membrane</keyword>
<dbReference type="EMBL" id="MIGC01008025">
    <property type="protein sequence ID" value="PHJ15485.1"/>
    <property type="molecule type" value="Genomic_DNA"/>
</dbReference>
<gene>
    <name evidence="2" type="ORF">CSUI_010702</name>
</gene>
<feature type="transmembrane region" description="Helical" evidence="1">
    <location>
        <begin position="42"/>
        <end position="66"/>
    </location>
</feature>
<comment type="caution">
    <text evidence="2">The sequence shown here is derived from an EMBL/GenBank/DDBJ whole genome shotgun (WGS) entry which is preliminary data.</text>
</comment>
<keyword evidence="1" id="KW-1133">Transmembrane helix</keyword>
<dbReference type="Proteomes" id="UP000221165">
    <property type="component" value="Unassembled WGS sequence"/>
</dbReference>
<evidence type="ECO:0000313" key="2">
    <source>
        <dbReference type="EMBL" id="PHJ15485.1"/>
    </source>
</evidence>
<keyword evidence="3" id="KW-1185">Reference proteome</keyword>
<reference evidence="2 3" key="1">
    <citation type="journal article" date="2017" name="Int. J. Parasitol.">
        <title>The genome of the protozoan parasite Cystoisospora suis and a reverse vaccinology approach to identify vaccine candidates.</title>
        <authorList>
            <person name="Palmieri N."/>
            <person name="Shrestha A."/>
            <person name="Ruttkowski B."/>
            <person name="Beck T."/>
            <person name="Vogl C."/>
            <person name="Tomley F."/>
            <person name="Blake D.P."/>
            <person name="Joachim A."/>
        </authorList>
    </citation>
    <scope>NUCLEOTIDE SEQUENCE [LARGE SCALE GENOMIC DNA]</scope>
    <source>
        <strain evidence="2 3">Wien I</strain>
    </source>
</reference>
<feature type="non-terminal residue" evidence="2">
    <location>
        <position position="1"/>
    </location>
</feature>
<dbReference type="VEuPathDB" id="ToxoDB:CSUI_010702"/>
<accession>A0A2C6KG84</accession>
<evidence type="ECO:0000313" key="3">
    <source>
        <dbReference type="Proteomes" id="UP000221165"/>
    </source>
</evidence>
<proteinExistence type="predicted"/>